<keyword evidence="6" id="KW-0862">Zinc</keyword>
<comment type="pathway">
    <text evidence="6">Pyrimidine metabolism; UMP biosynthesis via de novo pathway; (S)-dihydroorotate from bicarbonate: step 3/3.</text>
</comment>
<dbReference type="PANTHER" id="PTHR43668:SF2">
    <property type="entry name" value="ALLANTOINASE"/>
    <property type="match status" value="1"/>
</dbReference>
<feature type="binding site" evidence="6">
    <location>
        <position position="237"/>
    </location>
    <ligand>
        <name>Zn(2+)</name>
        <dbReference type="ChEBI" id="CHEBI:29105"/>
        <label>2</label>
    </ligand>
</feature>
<feature type="binding site" evidence="6">
    <location>
        <position position="157"/>
    </location>
    <ligand>
        <name>Zn(2+)</name>
        <dbReference type="ChEBI" id="CHEBI:29105"/>
        <label>1</label>
    </ligand>
</feature>
<organism evidence="8 9">
    <name type="scientific">Methylacidiphilum kamchatkense Kam1</name>
    <dbReference type="NCBI Taxonomy" id="1202785"/>
    <lineage>
        <taxon>Bacteria</taxon>
        <taxon>Pseudomonadati</taxon>
        <taxon>Verrucomicrobiota</taxon>
        <taxon>Methylacidiphilae</taxon>
        <taxon>Methylacidiphilales</taxon>
        <taxon>Methylacidiphilaceae</taxon>
        <taxon>Methylacidiphilum (ex Ratnadevi et al. 2023)</taxon>
    </lineage>
</organism>
<dbReference type="InterPro" id="IPR032466">
    <property type="entry name" value="Metal_Hydrolase"/>
</dbReference>
<proteinExistence type="inferred from homology"/>
<dbReference type="Pfam" id="PF12890">
    <property type="entry name" value="DHOase"/>
    <property type="match status" value="1"/>
</dbReference>
<dbReference type="HAMAP" id="MF_00220_B">
    <property type="entry name" value="PyrC_classI_B"/>
    <property type="match status" value="1"/>
</dbReference>
<feature type="binding site" evidence="6">
    <location>
        <begin position="328"/>
        <end position="329"/>
    </location>
    <ligand>
        <name>substrate</name>
    </ligand>
</feature>
<evidence type="ECO:0000256" key="1">
    <source>
        <dbReference type="ARBA" id="ARBA00002368"/>
    </source>
</evidence>
<dbReference type="SUPFAM" id="SSF51338">
    <property type="entry name" value="Composite domain of metallo-dependent hydrolases"/>
    <property type="match status" value="1"/>
</dbReference>
<sequence length="439" mass="48311">MTTEEAYLISAGRLIDPLLRRDEEPATLYVAEGKIVDPANYPKDFPWTKIDAQGLIILPGLIDMHVHLREPGESRKETIKTATMAAAAGGITTVVAMPNTIPPADHPDTIAWIRKKVDKEAVVKVYPTGCITEERLGEKLAPFQSLIQAGAIALTDDGSCVQNARIMRRAMEYASVLGVPILDHCEDTALSDGGVMNEGLWSTLLGLPGWPSIAEELIVSRDILLCEKTGAKIHLQHLTTEGSIRLLRDAKKRGLPVSAEVCPHHIALTESALKEYDPRFKMNPPLRTEKDREALIEALVDGTVEVIASDHAPHALFEKEVEFEKAPFGVVGLETLVAVCLKELYFSKKMDLMDLFAKLTVGPSRVLGLEPPSLRYGSAADLILLDLNASWQVDSTAFFSKGKNTPFEGMHLKGRVVLTMIDGKIVWREKRLVEKQKTV</sequence>
<evidence type="ECO:0000313" key="8">
    <source>
        <dbReference type="EMBL" id="QDQ42823.1"/>
    </source>
</evidence>
<dbReference type="GO" id="GO:0006145">
    <property type="term" value="P:purine nucleobase catabolic process"/>
    <property type="evidence" value="ECO:0007669"/>
    <property type="project" value="TreeGrafter"/>
</dbReference>
<reference evidence="9" key="1">
    <citation type="submission" date="2019-03" db="EMBL/GenBank/DDBJ databases">
        <title>Complete genome of Methylacidiphilum kamchatkense Kam1.</title>
        <authorList>
            <person name="Kruse T."/>
            <person name="Murarilal Ratnadevi C."/>
            <person name="Erikstad H.-A."/>
            <person name="Birkeland N.-K."/>
        </authorList>
    </citation>
    <scope>NUCLEOTIDE SEQUENCE [LARGE SCALE GENOMIC DNA]</scope>
    <source>
        <strain evidence="9">kam1</strain>
    </source>
</reference>
<comment type="similarity">
    <text evidence="2 6">Belongs to the metallo-dependent hydrolases superfamily. DHOase family. Class I DHOase subfamily.</text>
</comment>
<dbReference type="OrthoDB" id="9765462at2"/>
<dbReference type="RefSeq" id="WP_052250364.1">
    <property type="nucleotide sequence ID" value="NZ_CP037899.1"/>
</dbReference>
<dbReference type="STRING" id="1202785.A946_00330"/>
<dbReference type="Gene3D" id="2.30.40.10">
    <property type="entry name" value="Urease, subunit C, domain 1"/>
    <property type="match status" value="1"/>
</dbReference>
<evidence type="ECO:0000256" key="3">
    <source>
        <dbReference type="ARBA" id="ARBA00022723"/>
    </source>
</evidence>
<dbReference type="PANTHER" id="PTHR43668">
    <property type="entry name" value="ALLANTOINASE"/>
    <property type="match status" value="1"/>
</dbReference>
<dbReference type="GO" id="GO:0044205">
    <property type="term" value="P:'de novo' UMP biosynthetic process"/>
    <property type="evidence" value="ECO:0007669"/>
    <property type="project" value="UniProtKB-UniRule"/>
</dbReference>
<feature type="binding site" evidence="6">
    <location>
        <begin position="67"/>
        <end position="69"/>
    </location>
    <ligand>
        <name>substrate</name>
    </ligand>
</feature>
<dbReference type="Gene3D" id="3.20.20.140">
    <property type="entry name" value="Metal-dependent hydrolases"/>
    <property type="match status" value="1"/>
</dbReference>
<protein>
    <recommendedName>
        <fullName evidence="6">Dihydroorotase</fullName>
        <shortName evidence="6">DHOase</shortName>
        <ecNumber evidence="6">3.5.2.3</ecNumber>
    </recommendedName>
</protein>
<gene>
    <name evidence="6" type="primary">pyrC</name>
    <name evidence="8" type="ORF">kam1_1608</name>
</gene>
<evidence type="ECO:0000256" key="5">
    <source>
        <dbReference type="ARBA" id="ARBA00022975"/>
    </source>
</evidence>
<dbReference type="CDD" id="cd01317">
    <property type="entry name" value="DHOase_IIa"/>
    <property type="match status" value="1"/>
</dbReference>
<dbReference type="PROSITE" id="PS00483">
    <property type="entry name" value="DIHYDROOROTASE_2"/>
    <property type="match status" value="1"/>
</dbReference>
<feature type="domain" description="Dihydroorotase catalytic" evidence="7">
    <location>
        <begin position="55"/>
        <end position="241"/>
    </location>
</feature>
<dbReference type="InterPro" id="IPR050138">
    <property type="entry name" value="DHOase/Allantoinase_Hydrolase"/>
</dbReference>
<evidence type="ECO:0000259" key="7">
    <source>
        <dbReference type="Pfam" id="PF12890"/>
    </source>
</evidence>
<dbReference type="GO" id="GO:0005737">
    <property type="term" value="C:cytoplasm"/>
    <property type="evidence" value="ECO:0007669"/>
    <property type="project" value="TreeGrafter"/>
</dbReference>
<feature type="binding site" evidence="6">
    <location>
        <position position="157"/>
    </location>
    <ligand>
        <name>Zn(2+)</name>
        <dbReference type="ChEBI" id="CHEBI:29105"/>
        <label>2</label>
    </ligand>
</feature>
<accession>A0A516TNJ6</accession>
<dbReference type="GO" id="GO:0008270">
    <property type="term" value="F:zinc ion binding"/>
    <property type="evidence" value="ECO:0007669"/>
    <property type="project" value="UniProtKB-UniRule"/>
</dbReference>
<comment type="cofactor">
    <cofactor evidence="6">
        <name>Zn(2+)</name>
        <dbReference type="ChEBI" id="CHEBI:29105"/>
    </cofactor>
    <text evidence="6">Binds 2 Zn(2+) ions per subunit.</text>
</comment>
<dbReference type="UniPathway" id="UPA00070">
    <property type="reaction ID" value="UER00117"/>
</dbReference>
<dbReference type="InterPro" id="IPR004722">
    <property type="entry name" value="DHOase"/>
</dbReference>
<name>A0A516TNJ6_9BACT</name>
<keyword evidence="5 6" id="KW-0665">Pyrimidine biosynthesis</keyword>
<dbReference type="EMBL" id="CP037899">
    <property type="protein sequence ID" value="QDQ42823.1"/>
    <property type="molecule type" value="Genomic_DNA"/>
</dbReference>
<dbReference type="Proteomes" id="UP000315925">
    <property type="component" value="Chromosome"/>
</dbReference>
<dbReference type="NCBIfam" id="TIGR00857">
    <property type="entry name" value="pyrC_multi"/>
    <property type="match status" value="1"/>
</dbReference>
<dbReference type="GO" id="GO:0004151">
    <property type="term" value="F:dihydroorotase activity"/>
    <property type="evidence" value="ECO:0007669"/>
    <property type="project" value="UniProtKB-UniRule"/>
</dbReference>
<dbReference type="AlphaFoldDB" id="A0A516TNJ6"/>
<dbReference type="InterPro" id="IPR011059">
    <property type="entry name" value="Metal-dep_hydrolase_composite"/>
</dbReference>
<dbReference type="InterPro" id="IPR002195">
    <property type="entry name" value="Dihydroorotase_CS"/>
</dbReference>
<dbReference type="PROSITE" id="PS00482">
    <property type="entry name" value="DIHYDROOROTASE_1"/>
    <property type="match status" value="1"/>
</dbReference>
<evidence type="ECO:0000256" key="6">
    <source>
        <dbReference type="HAMAP-Rule" id="MF_00220"/>
    </source>
</evidence>
<feature type="binding site" evidence="6">
    <location>
        <position position="184"/>
    </location>
    <ligand>
        <name>Zn(2+)</name>
        <dbReference type="ChEBI" id="CHEBI:29105"/>
        <label>2</label>
    </ligand>
</feature>
<comment type="catalytic activity">
    <reaction evidence="6">
        <text>(S)-dihydroorotate + H2O = N-carbamoyl-L-aspartate + H(+)</text>
        <dbReference type="Rhea" id="RHEA:24296"/>
        <dbReference type="ChEBI" id="CHEBI:15377"/>
        <dbReference type="ChEBI" id="CHEBI:15378"/>
        <dbReference type="ChEBI" id="CHEBI:30864"/>
        <dbReference type="ChEBI" id="CHEBI:32814"/>
        <dbReference type="EC" id="3.5.2.3"/>
    </reaction>
</comment>
<dbReference type="GO" id="GO:0004038">
    <property type="term" value="F:allantoinase activity"/>
    <property type="evidence" value="ECO:0007669"/>
    <property type="project" value="TreeGrafter"/>
</dbReference>
<evidence type="ECO:0000256" key="4">
    <source>
        <dbReference type="ARBA" id="ARBA00022801"/>
    </source>
</evidence>
<evidence type="ECO:0000313" key="9">
    <source>
        <dbReference type="Proteomes" id="UP000315925"/>
    </source>
</evidence>
<keyword evidence="3 6" id="KW-0479">Metal-binding</keyword>
<keyword evidence="4 6" id="KW-0378">Hydrolase</keyword>
<comment type="function">
    <text evidence="1 6">Catalyzes the reversible cyclization of carbamoyl aspartate to dihydroorotate.</text>
</comment>
<feature type="binding site" evidence="6">
    <location>
        <position position="67"/>
    </location>
    <ligand>
        <name>Zn(2+)</name>
        <dbReference type="ChEBI" id="CHEBI:29105"/>
        <label>1</label>
    </ligand>
</feature>
<feature type="binding site" evidence="6">
    <location>
        <position position="99"/>
    </location>
    <ligand>
        <name>substrate</name>
    </ligand>
</feature>
<feature type="binding site" evidence="6">
    <location>
        <position position="65"/>
    </location>
    <ligand>
        <name>Zn(2+)</name>
        <dbReference type="ChEBI" id="CHEBI:29105"/>
        <label>1</label>
    </ligand>
</feature>
<feature type="binding site" evidence="6">
    <location>
        <position position="283"/>
    </location>
    <ligand>
        <name>substrate</name>
    </ligand>
</feature>
<dbReference type="SUPFAM" id="SSF51556">
    <property type="entry name" value="Metallo-dependent hydrolases"/>
    <property type="match status" value="1"/>
</dbReference>
<dbReference type="InterPro" id="IPR024403">
    <property type="entry name" value="DHOase_cat"/>
</dbReference>
<feature type="binding site" evidence="6">
    <location>
        <position position="314"/>
    </location>
    <ligand>
        <name>substrate</name>
    </ligand>
</feature>
<feature type="binding site" evidence="6">
    <location>
        <position position="310"/>
    </location>
    <ligand>
        <name>Zn(2+)</name>
        <dbReference type="ChEBI" id="CHEBI:29105"/>
        <label>1</label>
    </ligand>
</feature>
<dbReference type="KEGG" id="mkc:kam1_1608"/>
<evidence type="ECO:0000256" key="2">
    <source>
        <dbReference type="ARBA" id="ARBA00010286"/>
    </source>
</evidence>
<dbReference type="EC" id="3.5.2.3" evidence="6"/>
<feature type="active site" evidence="6">
    <location>
        <position position="310"/>
    </location>
</feature>